<protein>
    <submittedName>
        <fullName evidence="1">Uncharacterized protein</fullName>
    </submittedName>
</protein>
<sequence length="39" mass="4474">MKRVILLLFVVSIIIMMMFKSGPEPSLRGFYQTVNTALK</sequence>
<name>A0A1I6UV71_9BACI</name>
<organism evidence="1 2">
    <name type="scientific">Halolactibacillus miurensis</name>
    <dbReference type="NCBI Taxonomy" id="306541"/>
    <lineage>
        <taxon>Bacteria</taxon>
        <taxon>Bacillati</taxon>
        <taxon>Bacillota</taxon>
        <taxon>Bacilli</taxon>
        <taxon>Bacillales</taxon>
        <taxon>Bacillaceae</taxon>
        <taxon>Halolactibacillus</taxon>
    </lineage>
</organism>
<gene>
    <name evidence="1" type="ORF">SAMN05421668_1341</name>
</gene>
<reference evidence="1 2" key="1">
    <citation type="submission" date="2016-10" db="EMBL/GenBank/DDBJ databases">
        <authorList>
            <person name="de Groot N.N."/>
        </authorList>
    </citation>
    <scope>NUCLEOTIDE SEQUENCE [LARGE SCALE GENOMIC DNA]</scope>
    <source>
        <strain evidence="1 2">DSM 17074</strain>
    </source>
</reference>
<dbReference type="Proteomes" id="UP000199139">
    <property type="component" value="Unassembled WGS sequence"/>
</dbReference>
<dbReference type="AlphaFoldDB" id="A0A1I6UV71"/>
<accession>A0A1I6UV71</accession>
<proteinExistence type="predicted"/>
<evidence type="ECO:0000313" key="2">
    <source>
        <dbReference type="Proteomes" id="UP000199139"/>
    </source>
</evidence>
<dbReference type="EMBL" id="FPAI01000034">
    <property type="protein sequence ID" value="SFT05345.1"/>
    <property type="molecule type" value="Genomic_DNA"/>
</dbReference>
<evidence type="ECO:0000313" key="1">
    <source>
        <dbReference type="EMBL" id="SFT05345.1"/>
    </source>
</evidence>